<protein>
    <recommendedName>
        <fullName evidence="3">CCHC-type domain-containing protein</fullName>
    </recommendedName>
</protein>
<dbReference type="Proteomes" id="UP001341840">
    <property type="component" value="Unassembled WGS sequence"/>
</dbReference>
<dbReference type="PROSITE" id="PS50158">
    <property type="entry name" value="ZF_CCHC"/>
    <property type="match status" value="1"/>
</dbReference>
<keyword evidence="1" id="KW-0863">Zinc-finger</keyword>
<comment type="caution">
    <text evidence="4">The sequence shown here is derived from an EMBL/GenBank/DDBJ whole genome shotgun (WGS) entry which is preliminary data.</text>
</comment>
<name>A0ABU6WTG9_9FABA</name>
<dbReference type="EMBL" id="JASCZI010182492">
    <property type="protein sequence ID" value="MED6188023.1"/>
    <property type="molecule type" value="Genomic_DNA"/>
</dbReference>
<keyword evidence="1" id="KW-0862">Zinc</keyword>
<proteinExistence type="predicted"/>
<feature type="region of interest" description="Disordered" evidence="2">
    <location>
        <begin position="176"/>
        <end position="226"/>
    </location>
</feature>
<reference evidence="4 5" key="1">
    <citation type="journal article" date="2023" name="Plants (Basel)">
        <title>Bridging the Gap: Combining Genomics and Transcriptomics Approaches to Understand Stylosanthes scabra, an Orphan Legume from the Brazilian Caatinga.</title>
        <authorList>
            <person name="Ferreira-Neto J.R.C."/>
            <person name="da Silva M.D."/>
            <person name="Binneck E."/>
            <person name="de Melo N.F."/>
            <person name="da Silva R.H."/>
            <person name="de Melo A.L.T.M."/>
            <person name="Pandolfi V."/>
            <person name="Bustamante F.O."/>
            <person name="Brasileiro-Vidal A.C."/>
            <person name="Benko-Iseppon A.M."/>
        </authorList>
    </citation>
    <scope>NUCLEOTIDE SEQUENCE [LARGE SCALE GENOMIC DNA]</scope>
    <source>
        <tissue evidence="4">Leaves</tissue>
    </source>
</reference>
<dbReference type="SUPFAM" id="SSF57756">
    <property type="entry name" value="Retrovirus zinc finger-like domains"/>
    <property type="match status" value="1"/>
</dbReference>
<evidence type="ECO:0000313" key="5">
    <source>
        <dbReference type="Proteomes" id="UP001341840"/>
    </source>
</evidence>
<feature type="compositionally biased region" description="Gly residues" evidence="2">
    <location>
        <begin position="211"/>
        <end position="226"/>
    </location>
</feature>
<keyword evidence="5" id="KW-1185">Reference proteome</keyword>
<dbReference type="InterPro" id="IPR036875">
    <property type="entry name" value="Znf_CCHC_sf"/>
</dbReference>
<accession>A0ABU6WTG9</accession>
<dbReference type="InterPro" id="IPR001878">
    <property type="entry name" value="Znf_CCHC"/>
</dbReference>
<evidence type="ECO:0000313" key="4">
    <source>
        <dbReference type="EMBL" id="MED6188023.1"/>
    </source>
</evidence>
<gene>
    <name evidence="4" type="ORF">PIB30_082078</name>
</gene>
<evidence type="ECO:0000256" key="2">
    <source>
        <dbReference type="SAM" id="MobiDB-lite"/>
    </source>
</evidence>
<sequence>MGFINQIHNWFGMQAYNTTYQLHINSVPSKEFWEKAEGYPLLPSHYKRGIDRPTKKRRKERNEQRPNTNPYKVQRKYGATICNYCGEVGHNSRTCQRKMNNLNDVAATIAAKEATQEAGDANGHNQITLEHQVEAATLPTQDTSGLASGSNPVVSIETINATSQSITKRFVDFMPTPGLIPQPSQGPRPSKLLVRGSTKSPIGSPPTSSGVGPGPSKGGGATAQKI</sequence>
<evidence type="ECO:0000256" key="1">
    <source>
        <dbReference type="PROSITE-ProRule" id="PRU00047"/>
    </source>
</evidence>
<feature type="region of interest" description="Disordered" evidence="2">
    <location>
        <begin position="44"/>
        <end position="71"/>
    </location>
</feature>
<feature type="domain" description="CCHC-type" evidence="3">
    <location>
        <begin position="82"/>
        <end position="97"/>
    </location>
</feature>
<feature type="compositionally biased region" description="Low complexity" evidence="2">
    <location>
        <begin position="196"/>
        <end position="210"/>
    </location>
</feature>
<organism evidence="4 5">
    <name type="scientific">Stylosanthes scabra</name>
    <dbReference type="NCBI Taxonomy" id="79078"/>
    <lineage>
        <taxon>Eukaryota</taxon>
        <taxon>Viridiplantae</taxon>
        <taxon>Streptophyta</taxon>
        <taxon>Embryophyta</taxon>
        <taxon>Tracheophyta</taxon>
        <taxon>Spermatophyta</taxon>
        <taxon>Magnoliopsida</taxon>
        <taxon>eudicotyledons</taxon>
        <taxon>Gunneridae</taxon>
        <taxon>Pentapetalae</taxon>
        <taxon>rosids</taxon>
        <taxon>fabids</taxon>
        <taxon>Fabales</taxon>
        <taxon>Fabaceae</taxon>
        <taxon>Papilionoideae</taxon>
        <taxon>50 kb inversion clade</taxon>
        <taxon>dalbergioids sensu lato</taxon>
        <taxon>Dalbergieae</taxon>
        <taxon>Pterocarpus clade</taxon>
        <taxon>Stylosanthes</taxon>
    </lineage>
</organism>
<keyword evidence="1" id="KW-0479">Metal-binding</keyword>
<evidence type="ECO:0000259" key="3">
    <source>
        <dbReference type="PROSITE" id="PS50158"/>
    </source>
</evidence>